<dbReference type="STRING" id="999810.G2XRB0"/>
<keyword evidence="4 7" id="KW-0472">Membrane</keyword>
<protein>
    <recommendedName>
        <fullName evidence="8">Rhodopsin domain-containing protein</fullName>
    </recommendedName>
</protein>
<name>G2XRB0_BOTF4</name>
<evidence type="ECO:0000256" key="7">
    <source>
        <dbReference type="SAM" id="Phobius"/>
    </source>
</evidence>
<dbReference type="InParanoid" id="G2XRB0"/>
<feature type="transmembrane region" description="Helical" evidence="7">
    <location>
        <begin position="127"/>
        <end position="147"/>
    </location>
</feature>
<evidence type="ECO:0000256" key="1">
    <source>
        <dbReference type="ARBA" id="ARBA00004141"/>
    </source>
</evidence>
<dbReference type="InterPro" id="IPR049326">
    <property type="entry name" value="Rhodopsin_dom_fungi"/>
</dbReference>
<evidence type="ECO:0000256" key="3">
    <source>
        <dbReference type="ARBA" id="ARBA00022989"/>
    </source>
</evidence>
<dbReference type="PANTHER" id="PTHR33048:SF47">
    <property type="entry name" value="INTEGRAL MEMBRANE PROTEIN-RELATED"/>
    <property type="match status" value="1"/>
</dbReference>
<evidence type="ECO:0000313" key="9">
    <source>
        <dbReference type="EMBL" id="CCD43278.1"/>
    </source>
</evidence>
<dbReference type="GO" id="GO:0016020">
    <property type="term" value="C:membrane"/>
    <property type="evidence" value="ECO:0007669"/>
    <property type="project" value="UniProtKB-SubCell"/>
</dbReference>
<evidence type="ECO:0000259" key="8">
    <source>
        <dbReference type="Pfam" id="PF20684"/>
    </source>
</evidence>
<evidence type="ECO:0000256" key="6">
    <source>
        <dbReference type="SAM" id="MobiDB-lite"/>
    </source>
</evidence>
<dbReference type="Proteomes" id="UP000008177">
    <property type="component" value="Unplaced contigs"/>
</dbReference>
<keyword evidence="2 7" id="KW-0812">Transmembrane</keyword>
<accession>G2XRB0</accession>
<dbReference type="Pfam" id="PF20684">
    <property type="entry name" value="Fung_rhodopsin"/>
    <property type="match status" value="1"/>
</dbReference>
<proteinExistence type="inferred from homology"/>
<feature type="transmembrane region" description="Helical" evidence="7">
    <location>
        <begin position="15"/>
        <end position="36"/>
    </location>
</feature>
<dbReference type="PANTHER" id="PTHR33048">
    <property type="entry name" value="PTH11-LIKE INTEGRAL MEMBRANE PROTEIN (AFU_ORTHOLOGUE AFUA_5G11245)"/>
    <property type="match status" value="1"/>
</dbReference>
<reference evidence="10" key="1">
    <citation type="journal article" date="2011" name="PLoS Genet.">
        <title>Genomic analysis of the necrotrophic fungal pathogens Sclerotinia sclerotiorum and Botrytis cinerea.</title>
        <authorList>
            <person name="Amselem J."/>
            <person name="Cuomo C.A."/>
            <person name="van Kan J.A."/>
            <person name="Viaud M."/>
            <person name="Benito E.P."/>
            <person name="Couloux A."/>
            <person name="Coutinho P.M."/>
            <person name="de Vries R.P."/>
            <person name="Dyer P.S."/>
            <person name="Fillinger S."/>
            <person name="Fournier E."/>
            <person name="Gout L."/>
            <person name="Hahn M."/>
            <person name="Kohn L."/>
            <person name="Lapalu N."/>
            <person name="Plummer K.M."/>
            <person name="Pradier J.M."/>
            <person name="Quevillon E."/>
            <person name="Sharon A."/>
            <person name="Simon A."/>
            <person name="ten Have A."/>
            <person name="Tudzynski B."/>
            <person name="Tudzynski P."/>
            <person name="Wincker P."/>
            <person name="Andrew M."/>
            <person name="Anthouard V."/>
            <person name="Beever R.E."/>
            <person name="Beffa R."/>
            <person name="Benoit I."/>
            <person name="Bouzid O."/>
            <person name="Brault B."/>
            <person name="Chen Z."/>
            <person name="Choquer M."/>
            <person name="Collemare J."/>
            <person name="Cotton P."/>
            <person name="Danchin E.G."/>
            <person name="Da Silva C."/>
            <person name="Gautier A."/>
            <person name="Giraud C."/>
            <person name="Giraud T."/>
            <person name="Gonzalez C."/>
            <person name="Grossetete S."/>
            <person name="Guldener U."/>
            <person name="Henrissat B."/>
            <person name="Howlett B.J."/>
            <person name="Kodira C."/>
            <person name="Kretschmer M."/>
            <person name="Lappartient A."/>
            <person name="Leroch M."/>
            <person name="Levis C."/>
            <person name="Mauceli E."/>
            <person name="Neuveglise C."/>
            <person name="Oeser B."/>
            <person name="Pearson M."/>
            <person name="Poulain J."/>
            <person name="Poussereau N."/>
            <person name="Quesneville H."/>
            <person name="Rascle C."/>
            <person name="Schumacher J."/>
            <person name="Segurens B."/>
            <person name="Sexton A."/>
            <person name="Silva E."/>
            <person name="Sirven C."/>
            <person name="Soanes D.M."/>
            <person name="Talbot N.J."/>
            <person name="Templeton M."/>
            <person name="Yandava C."/>
            <person name="Yarden O."/>
            <person name="Zeng Q."/>
            <person name="Rollins J.A."/>
            <person name="Lebrun M.H."/>
            <person name="Dickman M."/>
        </authorList>
    </citation>
    <scope>NUCLEOTIDE SEQUENCE [LARGE SCALE GENOMIC DNA]</scope>
    <source>
        <strain evidence="10">T4</strain>
    </source>
</reference>
<dbReference type="OrthoDB" id="10017208at2759"/>
<feature type="region of interest" description="Disordered" evidence="6">
    <location>
        <begin position="276"/>
        <end position="325"/>
    </location>
</feature>
<feature type="compositionally biased region" description="Polar residues" evidence="6">
    <location>
        <begin position="311"/>
        <end position="321"/>
    </location>
</feature>
<dbReference type="InterPro" id="IPR052337">
    <property type="entry name" value="SAT4-like"/>
</dbReference>
<evidence type="ECO:0000256" key="5">
    <source>
        <dbReference type="ARBA" id="ARBA00038359"/>
    </source>
</evidence>
<feature type="transmembrane region" description="Helical" evidence="7">
    <location>
        <begin position="171"/>
        <end position="194"/>
    </location>
</feature>
<feature type="transmembrane region" description="Helical" evidence="7">
    <location>
        <begin position="90"/>
        <end position="115"/>
    </location>
</feature>
<evidence type="ECO:0000256" key="2">
    <source>
        <dbReference type="ARBA" id="ARBA00022692"/>
    </source>
</evidence>
<gene>
    <name evidence="9" type="ORF">BofuT4_P066860.1</name>
</gene>
<comment type="subcellular location">
    <subcellularLocation>
        <location evidence="1">Membrane</location>
        <topology evidence="1">Multi-pass membrane protein</topology>
    </subcellularLocation>
</comment>
<feature type="domain" description="Rhodopsin" evidence="8">
    <location>
        <begin position="32"/>
        <end position="267"/>
    </location>
</feature>
<dbReference type="HOGENOM" id="CLU_028200_0_0_1"/>
<evidence type="ECO:0000256" key="4">
    <source>
        <dbReference type="ARBA" id="ARBA00023136"/>
    </source>
</evidence>
<keyword evidence="3 7" id="KW-1133">Transmembrane helix</keyword>
<sequence>MADSTDLSASRQANLYAADIITFFAAVVAVGLRIWSRRVAGAGLWWDDLFICIALVGGIAMMINFCWWIPNGFGKHMAAFGPRAEYNFFLGFFMAEVIYTVIIVFVKYSILALYWRVFRSTSIKWPVAILAAIVTSWGIAVLFLSIFTCVPPKGFWDKDIHASCNVNSQQFLIGISVPNILTDVALLLLPIPYVLRLNTAWSQKRLLMGTFMLGGFVCIASIMRLISVWQQNAHSDFSWNWVDQGIWAVVESNFAIVSACLPTLRIVWVCISRRKKNETSPPSSDRPAIWTIGSGPSKQNRKRKGDFTLGESMSTDSTHPFTSLHDAEEGNLSVNKVHVRSSIEVHSERDTLVPQNSVHHSTSVSTAGVILPGYFS</sequence>
<feature type="transmembrane region" description="Helical" evidence="7">
    <location>
        <begin position="206"/>
        <end position="226"/>
    </location>
</feature>
<dbReference type="EMBL" id="FQ790256">
    <property type="protein sequence ID" value="CCD43278.1"/>
    <property type="molecule type" value="Genomic_DNA"/>
</dbReference>
<organism evidence="9 10">
    <name type="scientific">Botryotinia fuckeliana (strain T4)</name>
    <name type="common">Noble rot fungus</name>
    <name type="synonym">Botrytis cinerea</name>
    <dbReference type="NCBI Taxonomy" id="999810"/>
    <lineage>
        <taxon>Eukaryota</taxon>
        <taxon>Fungi</taxon>
        <taxon>Dikarya</taxon>
        <taxon>Ascomycota</taxon>
        <taxon>Pezizomycotina</taxon>
        <taxon>Leotiomycetes</taxon>
        <taxon>Helotiales</taxon>
        <taxon>Sclerotiniaceae</taxon>
        <taxon>Botrytis</taxon>
    </lineage>
</organism>
<feature type="transmembrane region" description="Helical" evidence="7">
    <location>
        <begin position="246"/>
        <end position="268"/>
    </location>
</feature>
<dbReference type="AlphaFoldDB" id="G2XRB0"/>
<feature type="transmembrane region" description="Helical" evidence="7">
    <location>
        <begin position="48"/>
        <end position="70"/>
    </location>
</feature>
<comment type="similarity">
    <text evidence="5">Belongs to the SAT4 family.</text>
</comment>
<evidence type="ECO:0000313" key="10">
    <source>
        <dbReference type="Proteomes" id="UP000008177"/>
    </source>
</evidence>